<gene>
    <name evidence="1" type="ORF">HLB23_25855</name>
</gene>
<dbReference type="InterPro" id="IPR002347">
    <property type="entry name" value="SDR_fam"/>
</dbReference>
<comment type="caution">
    <text evidence="1">The sequence shown here is derived from an EMBL/GenBank/DDBJ whole genome shotgun (WGS) entry which is preliminary data.</text>
</comment>
<evidence type="ECO:0000313" key="2">
    <source>
        <dbReference type="Proteomes" id="UP000586827"/>
    </source>
</evidence>
<protein>
    <submittedName>
        <fullName evidence="1">SDR family NAD(P)-dependent oxidoreductase</fullName>
    </submittedName>
</protein>
<organism evidence="1 2">
    <name type="scientific">Nocardia uniformis</name>
    <dbReference type="NCBI Taxonomy" id="53432"/>
    <lineage>
        <taxon>Bacteria</taxon>
        <taxon>Bacillati</taxon>
        <taxon>Actinomycetota</taxon>
        <taxon>Actinomycetes</taxon>
        <taxon>Mycobacteriales</taxon>
        <taxon>Nocardiaceae</taxon>
        <taxon>Nocardia</taxon>
    </lineage>
</organism>
<dbReference type="Pfam" id="PF00106">
    <property type="entry name" value="adh_short"/>
    <property type="match status" value="1"/>
</dbReference>
<accession>A0A849CHR5</accession>
<dbReference type="Gene3D" id="3.40.50.720">
    <property type="entry name" value="NAD(P)-binding Rossmann-like Domain"/>
    <property type="match status" value="1"/>
</dbReference>
<dbReference type="AlphaFoldDB" id="A0A849CHR5"/>
<dbReference type="PANTHER" id="PTHR43975">
    <property type="entry name" value="ZGC:101858"/>
    <property type="match status" value="1"/>
</dbReference>
<dbReference type="PRINTS" id="PR00081">
    <property type="entry name" value="GDHRDH"/>
</dbReference>
<dbReference type="EMBL" id="JABELX010000009">
    <property type="protein sequence ID" value="NNH73241.1"/>
    <property type="molecule type" value="Genomic_DNA"/>
</dbReference>
<keyword evidence="2" id="KW-1185">Reference proteome</keyword>
<reference evidence="1 2" key="1">
    <citation type="submission" date="2020-05" db="EMBL/GenBank/DDBJ databases">
        <title>MicrobeNet Type strains.</title>
        <authorList>
            <person name="Nicholson A.C."/>
        </authorList>
    </citation>
    <scope>NUCLEOTIDE SEQUENCE [LARGE SCALE GENOMIC DNA]</scope>
    <source>
        <strain evidence="1 2">JCM 3224</strain>
    </source>
</reference>
<name>A0A849CHR5_9NOCA</name>
<dbReference type="PANTHER" id="PTHR43975:SF2">
    <property type="entry name" value="EG:BACR7A4.14 PROTEIN-RELATED"/>
    <property type="match status" value="1"/>
</dbReference>
<evidence type="ECO:0000313" key="1">
    <source>
        <dbReference type="EMBL" id="NNH73241.1"/>
    </source>
</evidence>
<proteinExistence type="predicted"/>
<dbReference type="Proteomes" id="UP000586827">
    <property type="component" value="Unassembled WGS sequence"/>
</dbReference>
<dbReference type="InterPro" id="IPR036291">
    <property type="entry name" value="NAD(P)-bd_dom_sf"/>
</dbReference>
<dbReference type="SUPFAM" id="SSF51735">
    <property type="entry name" value="NAD(P)-binding Rossmann-fold domains"/>
    <property type="match status" value="1"/>
</dbReference>
<dbReference type="CDD" id="cd05233">
    <property type="entry name" value="SDR_c"/>
    <property type="match status" value="1"/>
</dbReference>
<dbReference type="RefSeq" id="WP_084522055.1">
    <property type="nucleotide sequence ID" value="NZ_JABELX010000009.1"/>
</dbReference>
<sequence>MLLREKVIVVSGVGPGLGRSIAVQSARAGATVVLAARTESRLEEVSKEIAEIAEIGGRTCVVPTDIDSDASAAKLAETVLETFGRVDALVNNAFAMPPMADLAEADLEAVAAGFHTNVVSALRLTRLFAPALADSRGSVVMINRKPLPGRELRTTTCDYRPPLEFEQAFREGPSQQPAAA</sequence>